<dbReference type="Proteomes" id="UP000199087">
    <property type="component" value="Unassembled WGS sequence"/>
</dbReference>
<evidence type="ECO:0000259" key="3">
    <source>
        <dbReference type="Pfam" id="PF13514"/>
    </source>
</evidence>
<dbReference type="SUPFAM" id="SSF52540">
    <property type="entry name" value="P-loop containing nucleoside triphosphate hydrolases"/>
    <property type="match status" value="1"/>
</dbReference>
<dbReference type="PANTHER" id="PTHR41259:SF1">
    <property type="entry name" value="DOUBLE-STRAND BREAK REPAIR RAD50 ATPASE, PUTATIVE-RELATED"/>
    <property type="match status" value="1"/>
</dbReference>
<dbReference type="OrthoDB" id="9764467at2"/>
<sequence>MKIVDIHIYGYGQLENVTFSDLENFQVFFGENEAGKSTIMAFIHGILFGFPTKQQSSELRYEPKNGAKYGGKIRIFHEEHGFAVIERVKGKAAGDVKVALDNGTVGGEELLKDLLSNFDKSLFQAIFSFNLHGLQNIHQMKGEDIGKFLFSAGTLGTERLARTEASLQKELDSRFKPGGKKPILNEKFHEIHDLHKELKKAAAKNQEYEQLVEKKLTLQQEMEEITISLQELKEEADKLSEWKKIRSLVQEEKQISKELKEMGDFQFPVRGIERLEQLNQSIRPLKGQMISLQERIDQLKQEILSSQPDLSFLENESVLMSTLDQIPLVEQMMLEKQKCETRLTEMDEKLVLLKEKLHLSINDEEILAINTNIFMKNEVESIAKKGQKLIELQQDLEKRFQEEKDSLENIEKDVQFAESQILSEKERAILEEQINEGSDKKGLEIEWTTVKDKMKFYQDETKRERSLQQQRWIQFMIFELILLGFTFYSLKSSQWVLFLLGLIGCIMMLIFMTNNFRDSKQEDIRKTLDRLKEKEKKLQEKLQSAEFRDLSYLIEQIKLDDHRRDNLQILNIKLEGQQNQYERVIAKFEDWEKEAREHKKKLVALSSNLRIPEYMAQSHLDEAFELIEQFKLVGREKQHLLERMKQISLEQARIAEEVNFFTNRYLSETNKDLHKIAYLLRNKLKEEHEKYVKCTEKQRKLEDFAADIQQLNREHQQLQFEKEQLFNEAGVEDEQFYYEIGNKAEKKRKLLERLFILQEQLQYSLLNEAERESFLQIHHAEELIAEYNNKALTLKSRLTELQEEQASIKFEIQVLEEGGVYSELLHQFRQKKFELEKEAKTWAVYHVAQDLLANTIEKYKNIHLPKMLAKAEEYLSFLTSGNYQKIHLQRSGTGFLIERKDHTLFEANELSQATTEQVYVSIRFALATTLYENFHFPIMVDDSFVNFDARRTQKVLQLLKKLKKNQIFFFTCHEHLLNSFSKESILQLTKNTIEIHS</sequence>
<evidence type="ECO:0000256" key="2">
    <source>
        <dbReference type="SAM" id="Phobius"/>
    </source>
</evidence>
<feature type="coiled-coil region" evidence="1">
    <location>
        <begin position="329"/>
        <end position="356"/>
    </location>
</feature>
<dbReference type="Gene3D" id="3.40.50.300">
    <property type="entry name" value="P-loop containing nucleotide triphosphate hydrolases"/>
    <property type="match status" value="2"/>
</dbReference>
<feature type="coiled-coil region" evidence="1">
    <location>
        <begin position="191"/>
        <end position="242"/>
    </location>
</feature>
<keyword evidence="2" id="KW-0812">Transmembrane</keyword>
<evidence type="ECO:0000313" key="4">
    <source>
        <dbReference type="EMBL" id="CRK83549.1"/>
    </source>
</evidence>
<dbReference type="STRING" id="1499688.BN000_03520"/>
<dbReference type="PANTHER" id="PTHR41259">
    <property type="entry name" value="DOUBLE-STRAND BREAK REPAIR RAD50 ATPASE, PUTATIVE-RELATED"/>
    <property type="match status" value="1"/>
</dbReference>
<protein>
    <submittedName>
        <fullName evidence="4">DNA double-strand break repair Rad50 ATPase</fullName>
    </submittedName>
</protein>
<evidence type="ECO:0000256" key="1">
    <source>
        <dbReference type="SAM" id="Coils"/>
    </source>
</evidence>
<dbReference type="Pfam" id="PF13514">
    <property type="entry name" value="AAA_27"/>
    <property type="match status" value="1"/>
</dbReference>
<evidence type="ECO:0000313" key="5">
    <source>
        <dbReference type="Proteomes" id="UP000199087"/>
    </source>
</evidence>
<name>A0A0U1NZT5_9BACI</name>
<feature type="domain" description="YhaN AAA" evidence="3">
    <location>
        <begin position="1"/>
        <end position="208"/>
    </location>
</feature>
<feature type="transmembrane region" description="Helical" evidence="2">
    <location>
        <begin position="496"/>
        <end position="516"/>
    </location>
</feature>
<feature type="coiled-coil region" evidence="1">
    <location>
        <begin position="390"/>
        <end position="427"/>
    </location>
</feature>
<keyword evidence="1" id="KW-0175">Coiled coil</keyword>
<dbReference type="InterPro" id="IPR027417">
    <property type="entry name" value="P-loop_NTPase"/>
</dbReference>
<reference evidence="5" key="1">
    <citation type="submission" date="2015-05" db="EMBL/GenBank/DDBJ databases">
        <authorList>
            <person name="Urmite Genomes"/>
        </authorList>
    </citation>
    <scope>NUCLEOTIDE SEQUENCE [LARGE SCALE GENOMIC DNA]</scope>
    <source>
        <strain evidence="5">LF1</strain>
    </source>
</reference>
<feature type="transmembrane region" description="Helical" evidence="2">
    <location>
        <begin position="472"/>
        <end position="490"/>
    </location>
</feature>
<organism evidence="4 5">
    <name type="scientific">Neobacillus massiliamazoniensis</name>
    <dbReference type="NCBI Taxonomy" id="1499688"/>
    <lineage>
        <taxon>Bacteria</taxon>
        <taxon>Bacillati</taxon>
        <taxon>Bacillota</taxon>
        <taxon>Bacilli</taxon>
        <taxon>Bacillales</taxon>
        <taxon>Bacillaceae</taxon>
        <taxon>Neobacillus</taxon>
    </lineage>
</organism>
<accession>A0A0U1NZT5</accession>
<proteinExistence type="predicted"/>
<dbReference type="InterPro" id="IPR038734">
    <property type="entry name" value="YhaN_AAA"/>
</dbReference>
<keyword evidence="5" id="KW-1185">Reference proteome</keyword>
<dbReference type="RefSeq" id="WP_090636196.1">
    <property type="nucleotide sequence ID" value="NZ_CVRB01000003.1"/>
</dbReference>
<dbReference type="EMBL" id="CVRB01000003">
    <property type="protein sequence ID" value="CRK83549.1"/>
    <property type="molecule type" value="Genomic_DNA"/>
</dbReference>
<dbReference type="AlphaFoldDB" id="A0A0U1NZT5"/>
<keyword evidence="2" id="KW-0472">Membrane</keyword>
<gene>
    <name evidence="4" type="ORF">BN000_03520</name>
</gene>
<feature type="coiled-coil region" evidence="1">
    <location>
        <begin position="517"/>
        <end position="608"/>
    </location>
</feature>
<feature type="coiled-coil region" evidence="1">
    <location>
        <begin position="694"/>
        <end position="728"/>
    </location>
</feature>
<keyword evidence="2" id="KW-1133">Transmembrane helix</keyword>
<feature type="coiled-coil region" evidence="1">
    <location>
        <begin position="777"/>
        <end position="804"/>
    </location>
</feature>